<organism evidence="1">
    <name type="scientific">marine metagenome</name>
    <dbReference type="NCBI Taxonomy" id="408172"/>
    <lineage>
        <taxon>unclassified sequences</taxon>
        <taxon>metagenomes</taxon>
        <taxon>ecological metagenomes</taxon>
    </lineage>
</organism>
<evidence type="ECO:0000313" key="1">
    <source>
        <dbReference type="EMBL" id="SVD32158.1"/>
    </source>
</evidence>
<sequence length="57" mass="6215">MIIQSVEPHLLSCPLSQPVCYEFYGGRRIIFKRDAMVICIRGEGGLAGYAPAAASEE</sequence>
<reference evidence="1" key="1">
    <citation type="submission" date="2018-05" db="EMBL/GenBank/DDBJ databases">
        <authorList>
            <person name="Lanie J.A."/>
            <person name="Ng W.-L."/>
            <person name="Kazmierczak K.M."/>
            <person name="Andrzejewski T.M."/>
            <person name="Davidsen T.M."/>
            <person name="Wayne K.J."/>
            <person name="Tettelin H."/>
            <person name="Glass J.I."/>
            <person name="Rusch D."/>
            <person name="Podicherti R."/>
            <person name="Tsui H.-C.T."/>
            <person name="Winkler M.E."/>
        </authorList>
    </citation>
    <scope>NUCLEOTIDE SEQUENCE</scope>
</reference>
<gene>
    <name evidence="1" type="ORF">METZ01_LOCUS385012</name>
</gene>
<protein>
    <recommendedName>
        <fullName evidence="2">Mandelate racemase/muconate lactonizing enzyme N-terminal domain-containing protein</fullName>
    </recommendedName>
</protein>
<dbReference type="AlphaFoldDB" id="A0A382UEL7"/>
<dbReference type="EMBL" id="UINC01143309">
    <property type="protein sequence ID" value="SVD32158.1"/>
    <property type="molecule type" value="Genomic_DNA"/>
</dbReference>
<feature type="non-terminal residue" evidence="1">
    <location>
        <position position="57"/>
    </location>
</feature>
<proteinExistence type="predicted"/>
<name>A0A382UEL7_9ZZZZ</name>
<accession>A0A382UEL7</accession>
<evidence type="ECO:0008006" key="2">
    <source>
        <dbReference type="Google" id="ProtNLM"/>
    </source>
</evidence>